<name>A0A1C6UE47_9ACTN</name>
<dbReference type="Pfam" id="PF03780">
    <property type="entry name" value="Asp23"/>
    <property type="match status" value="1"/>
</dbReference>
<reference evidence="4" key="1">
    <citation type="submission" date="2016-06" db="EMBL/GenBank/DDBJ databases">
        <authorList>
            <person name="Varghese N."/>
            <person name="Submissions Spin"/>
        </authorList>
    </citation>
    <scope>NUCLEOTIDE SEQUENCE [LARGE SCALE GENOMIC DNA]</scope>
    <source>
        <strain evidence="4">DSM 44814</strain>
    </source>
</reference>
<evidence type="ECO:0000313" key="3">
    <source>
        <dbReference type="EMBL" id="SCL52375.1"/>
    </source>
</evidence>
<sequence>MTGILPRRGPAAPESVPAATRRSAGTPEAPATPQPKATATPEAASATPPATAREAVAPVRPWTEDRIARLVEDAARRTPAARDAAATVRVHGGVARVDLDLVVDHGTHLPTVAEAVRRRIGVRVGAETGLTVEGTTVTVADLCLPDPADPAYHAPSADADAWKAT</sequence>
<comment type="similarity">
    <text evidence="1">Belongs to the asp23 family.</text>
</comment>
<dbReference type="STRING" id="227316.GA0070604_2546"/>
<protein>
    <submittedName>
        <fullName evidence="3">Asp23 family, cell envelope-related function</fullName>
    </submittedName>
</protein>
<evidence type="ECO:0000313" key="4">
    <source>
        <dbReference type="Proteomes" id="UP000199696"/>
    </source>
</evidence>
<feature type="region of interest" description="Disordered" evidence="2">
    <location>
        <begin position="1"/>
        <end position="60"/>
    </location>
</feature>
<dbReference type="AlphaFoldDB" id="A0A1C6UE47"/>
<feature type="compositionally biased region" description="Low complexity" evidence="2">
    <location>
        <begin position="26"/>
        <end position="55"/>
    </location>
</feature>
<organism evidence="3 4">
    <name type="scientific">Micromonospora eburnea</name>
    <dbReference type="NCBI Taxonomy" id="227316"/>
    <lineage>
        <taxon>Bacteria</taxon>
        <taxon>Bacillati</taxon>
        <taxon>Actinomycetota</taxon>
        <taxon>Actinomycetes</taxon>
        <taxon>Micromonosporales</taxon>
        <taxon>Micromonosporaceae</taxon>
        <taxon>Micromonospora</taxon>
    </lineage>
</organism>
<evidence type="ECO:0000256" key="1">
    <source>
        <dbReference type="ARBA" id="ARBA00005721"/>
    </source>
</evidence>
<keyword evidence="4" id="KW-1185">Reference proteome</keyword>
<gene>
    <name evidence="3" type="ORF">GA0070604_2546</name>
</gene>
<dbReference type="InterPro" id="IPR005531">
    <property type="entry name" value="Asp23"/>
</dbReference>
<dbReference type="RefSeq" id="WP_091118145.1">
    <property type="nucleotide sequence ID" value="NZ_FMHY01000002.1"/>
</dbReference>
<accession>A0A1C6UE47</accession>
<dbReference type="Proteomes" id="UP000199696">
    <property type="component" value="Unassembled WGS sequence"/>
</dbReference>
<evidence type="ECO:0000256" key="2">
    <source>
        <dbReference type="SAM" id="MobiDB-lite"/>
    </source>
</evidence>
<dbReference type="EMBL" id="FMHY01000002">
    <property type="protein sequence ID" value="SCL52375.1"/>
    <property type="molecule type" value="Genomic_DNA"/>
</dbReference>
<proteinExistence type="inferred from homology"/>